<dbReference type="SUPFAM" id="SSF53300">
    <property type="entry name" value="vWA-like"/>
    <property type="match status" value="1"/>
</dbReference>
<dbReference type="STRING" id="34475.A0A4Y9Z2R3"/>
<feature type="compositionally biased region" description="Polar residues" evidence="1">
    <location>
        <begin position="1"/>
        <end position="20"/>
    </location>
</feature>
<organism evidence="3 4">
    <name type="scientific">Rhodofomes roseus</name>
    <dbReference type="NCBI Taxonomy" id="34475"/>
    <lineage>
        <taxon>Eukaryota</taxon>
        <taxon>Fungi</taxon>
        <taxon>Dikarya</taxon>
        <taxon>Basidiomycota</taxon>
        <taxon>Agaricomycotina</taxon>
        <taxon>Agaricomycetes</taxon>
        <taxon>Polyporales</taxon>
        <taxon>Rhodofomes</taxon>
    </lineage>
</organism>
<dbReference type="SMART" id="SM00327">
    <property type="entry name" value="VWA"/>
    <property type="match status" value="1"/>
</dbReference>
<gene>
    <name evidence="3" type="ORF">EVJ58_g1496</name>
</gene>
<protein>
    <recommendedName>
        <fullName evidence="2">VWFA domain-containing protein</fullName>
    </recommendedName>
</protein>
<evidence type="ECO:0000256" key="1">
    <source>
        <dbReference type="SAM" id="MobiDB-lite"/>
    </source>
</evidence>
<evidence type="ECO:0000259" key="2">
    <source>
        <dbReference type="PROSITE" id="PS50234"/>
    </source>
</evidence>
<sequence length="384" mass="41046">MGNSSSKSPKQASFGRSDSISKPKALASNADPGIKEDQHNGTPGGVSQARVHRHATAQVSHSPGYLSAHTAGPHRRSRSAVAMLNASRAVRESAPPPYEVAVGAGMPGPSTLAVPQANVNARRRSFAGASIVRAPPGVPSMSVAERMEALRRPMRQNSVEDALETLRKYNTVIVVDDSGSMAGSRWKEARNALAALAGIASKYDTDGIDVCFLNSKHVGNNVKDPELVRRLFDTVRPGGPTPIGEKLETLLLYYLDGLERAKARADEGDHSFMKSIKPVNYIMITDGAATDDPEAVIVAAARRLDTHNFPLTQVGIQFVQIGNSPDATEFLNELDNGLGQNYGIRDIVDTTPYLGGELNAEIIIKILLGGINRRVDKRGGQSVV</sequence>
<comment type="caution">
    <text evidence="3">The sequence shown here is derived from an EMBL/GenBank/DDBJ whole genome shotgun (WGS) entry which is preliminary data.</text>
</comment>
<feature type="region of interest" description="Disordered" evidence="1">
    <location>
        <begin position="1"/>
        <end position="77"/>
    </location>
</feature>
<reference evidence="3 4" key="1">
    <citation type="submission" date="2019-01" db="EMBL/GenBank/DDBJ databases">
        <title>Genome sequencing of the rare red list fungi Fomitopsis rosea.</title>
        <authorList>
            <person name="Buettner E."/>
            <person name="Kellner H."/>
        </authorList>
    </citation>
    <scope>NUCLEOTIDE SEQUENCE [LARGE SCALE GENOMIC DNA]</scope>
    <source>
        <strain evidence="3 4">DSM 105464</strain>
    </source>
</reference>
<accession>A0A4Y9Z2R3</accession>
<dbReference type="EMBL" id="SEKV01000048">
    <property type="protein sequence ID" value="TFY67659.1"/>
    <property type="molecule type" value="Genomic_DNA"/>
</dbReference>
<dbReference type="Proteomes" id="UP000298390">
    <property type="component" value="Unassembled WGS sequence"/>
</dbReference>
<dbReference type="InterPro" id="IPR036465">
    <property type="entry name" value="vWFA_dom_sf"/>
</dbReference>
<evidence type="ECO:0000313" key="4">
    <source>
        <dbReference type="Proteomes" id="UP000298390"/>
    </source>
</evidence>
<feature type="domain" description="VWFA" evidence="2">
    <location>
        <begin position="170"/>
        <end position="362"/>
    </location>
</feature>
<proteinExistence type="predicted"/>
<name>A0A4Y9Z2R3_9APHY</name>
<dbReference type="PANTHER" id="PTHR34706">
    <property type="entry name" value="SLR1338 PROTEIN"/>
    <property type="match status" value="1"/>
</dbReference>
<dbReference type="PANTHER" id="PTHR34706:SF1">
    <property type="entry name" value="VWFA DOMAIN-CONTAINING PROTEIN"/>
    <property type="match status" value="1"/>
</dbReference>
<dbReference type="Gene3D" id="3.40.50.410">
    <property type="entry name" value="von Willebrand factor, type A domain"/>
    <property type="match status" value="1"/>
</dbReference>
<dbReference type="AlphaFoldDB" id="A0A4Y9Z2R3"/>
<dbReference type="InterPro" id="IPR002035">
    <property type="entry name" value="VWF_A"/>
</dbReference>
<evidence type="ECO:0000313" key="3">
    <source>
        <dbReference type="EMBL" id="TFY67659.1"/>
    </source>
</evidence>
<dbReference type="PROSITE" id="PS50234">
    <property type="entry name" value="VWFA"/>
    <property type="match status" value="1"/>
</dbReference>